<keyword evidence="3" id="KW-1185">Reference proteome</keyword>
<keyword evidence="1" id="KW-0812">Transmembrane</keyword>
<dbReference type="AlphaFoldDB" id="A0AA35LWN2"/>
<keyword evidence="1" id="KW-0472">Membrane</keyword>
<proteinExistence type="predicted"/>
<evidence type="ECO:0000256" key="1">
    <source>
        <dbReference type="SAM" id="Phobius"/>
    </source>
</evidence>
<evidence type="ECO:0000313" key="2">
    <source>
        <dbReference type="EMBL" id="CAI6082519.1"/>
    </source>
</evidence>
<dbReference type="Proteomes" id="UP001160390">
    <property type="component" value="Unassembled WGS sequence"/>
</dbReference>
<accession>A0AA35LWN2</accession>
<comment type="caution">
    <text evidence="2">The sequence shown here is derived from an EMBL/GenBank/DDBJ whole genome shotgun (WGS) entry which is preliminary data.</text>
</comment>
<organism evidence="2 3">
    <name type="scientific">Clonostachys chloroleuca</name>
    <dbReference type="NCBI Taxonomy" id="1926264"/>
    <lineage>
        <taxon>Eukaryota</taxon>
        <taxon>Fungi</taxon>
        <taxon>Dikarya</taxon>
        <taxon>Ascomycota</taxon>
        <taxon>Pezizomycotina</taxon>
        <taxon>Sordariomycetes</taxon>
        <taxon>Hypocreomycetidae</taxon>
        <taxon>Hypocreales</taxon>
        <taxon>Bionectriaceae</taxon>
        <taxon>Clonostachys</taxon>
    </lineage>
</organism>
<feature type="transmembrane region" description="Helical" evidence="1">
    <location>
        <begin position="15"/>
        <end position="39"/>
    </location>
</feature>
<evidence type="ECO:0000313" key="3">
    <source>
        <dbReference type="Proteomes" id="UP001160390"/>
    </source>
</evidence>
<feature type="non-terminal residue" evidence="2">
    <location>
        <position position="1"/>
    </location>
</feature>
<dbReference type="EMBL" id="CABFNP030000730">
    <property type="protein sequence ID" value="CAI6082519.1"/>
    <property type="molecule type" value="Genomic_DNA"/>
</dbReference>
<name>A0AA35LWN2_9HYPO</name>
<keyword evidence="1" id="KW-1133">Transmembrane helix</keyword>
<gene>
    <name evidence="2" type="ORF">CCHLO57077_00017480</name>
</gene>
<feature type="non-terminal residue" evidence="2">
    <location>
        <position position="82"/>
    </location>
</feature>
<sequence>TSDFNKSTPVLLYNIPYNIIILSLLTALLIDLIELDYLYSSRGLKVKIVKILADELASIYNQSTILFPIRSDYRYRDPEQLI</sequence>
<reference evidence="2" key="1">
    <citation type="submission" date="2023-01" db="EMBL/GenBank/DDBJ databases">
        <authorList>
            <person name="Piombo E."/>
        </authorList>
    </citation>
    <scope>NUCLEOTIDE SEQUENCE</scope>
</reference>
<protein>
    <submittedName>
        <fullName evidence="2">Uncharacterized protein</fullName>
    </submittedName>
</protein>